<dbReference type="AlphaFoldDB" id="T1ENB7"/>
<dbReference type="EMBL" id="AMQM01000141">
    <property type="status" value="NOT_ANNOTATED_CDS"/>
    <property type="molecule type" value="Genomic_DNA"/>
</dbReference>
<sequence>MGTSCCMQDMCRRTKKLKQRFEKFFKFWSFNNKNKKDLSHPNLSSALRPVPHGDDSPVPIPIDIAEVLPNDESSYDDVVETDKDNFSLSNSDSRGAFSQAKLNDLVRDLNLSKISSELLGSRLKAKN</sequence>
<accession>T1ENB7</accession>
<evidence type="ECO:0000313" key="3">
    <source>
        <dbReference type="EnsemblMetazoa" id="HelroP158837"/>
    </source>
</evidence>
<reference evidence="4" key="1">
    <citation type="submission" date="2012-12" db="EMBL/GenBank/DDBJ databases">
        <authorList>
            <person name="Hellsten U."/>
            <person name="Grimwood J."/>
            <person name="Chapman J.A."/>
            <person name="Shapiro H."/>
            <person name="Aerts A."/>
            <person name="Otillar R.P."/>
            <person name="Terry A.Y."/>
            <person name="Boore J.L."/>
            <person name="Simakov O."/>
            <person name="Marletaz F."/>
            <person name="Cho S.-J."/>
            <person name="Edsinger-Gonzales E."/>
            <person name="Havlak P."/>
            <person name="Kuo D.-H."/>
            <person name="Larsson T."/>
            <person name="Lv J."/>
            <person name="Arendt D."/>
            <person name="Savage R."/>
            <person name="Osoegawa K."/>
            <person name="de Jong P."/>
            <person name="Lindberg D.R."/>
            <person name="Seaver E.C."/>
            <person name="Weisblat D.A."/>
            <person name="Putnam N.H."/>
            <person name="Grigoriev I.V."/>
            <person name="Rokhsar D.S."/>
        </authorList>
    </citation>
    <scope>NUCLEOTIDE SEQUENCE</scope>
</reference>
<dbReference type="InParanoid" id="T1ENB7"/>
<protein>
    <submittedName>
        <fullName evidence="2 3">Uncharacterized protein</fullName>
    </submittedName>
</protein>
<proteinExistence type="predicted"/>
<dbReference type="RefSeq" id="XP_009009056.1">
    <property type="nucleotide sequence ID" value="XM_009010808.1"/>
</dbReference>
<dbReference type="EMBL" id="KB095811">
    <property type="protein sequence ID" value="ESO12336.1"/>
    <property type="molecule type" value="Genomic_DNA"/>
</dbReference>
<evidence type="ECO:0000313" key="2">
    <source>
        <dbReference type="EMBL" id="ESO12336.1"/>
    </source>
</evidence>
<dbReference type="OrthoDB" id="8063408at2759"/>
<feature type="region of interest" description="Disordered" evidence="1">
    <location>
        <begin position="34"/>
        <end position="60"/>
    </location>
</feature>
<evidence type="ECO:0000313" key="4">
    <source>
        <dbReference type="Proteomes" id="UP000015101"/>
    </source>
</evidence>
<evidence type="ECO:0000256" key="1">
    <source>
        <dbReference type="SAM" id="MobiDB-lite"/>
    </source>
</evidence>
<reference evidence="3" key="3">
    <citation type="submission" date="2015-06" db="UniProtKB">
        <authorList>
            <consortium name="EnsemblMetazoa"/>
        </authorList>
    </citation>
    <scope>IDENTIFICATION</scope>
</reference>
<dbReference type="GeneID" id="20198067"/>
<reference evidence="2 4" key="2">
    <citation type="journal article" date="2013" name="Nature">
        <title>Insights into bilaterian evolution from three spiralian genomes.</title>
        <authorList>
            <person name="Simakov O."/>
            <person name="Marletaz F."/>
            <person name="Cho S.J."/>
            <person name="Edsinger-Gonzales E."/>
            <person name="Havlak P."/>
            <person name="Hellsten U."/>
            <person name="Kuo D.H."/>
            <person name="Larsson T."/>
            <person name="Lv J."/>
            <person name="Arendt D."/>
            <person name="Savage R."/>
            <person name="Osoegawa K."/>
            <person name="de Jong P."/>
            <person name="Grimwood J."/>
            <person name="Chapman J.A."/>
            <person name="Shapiro H."/>
            <person name="Aerts A."/>
            <person name="Otillar R.P."/>
            <person name="Terry A.Y."/>
            <person name="Boore J.L."/>
            <person name="Grigoriev I.V."/>
            <person name="Lindberg D.R."/>
            <person name="Seaver E.C."/>
            <person name="Weisblat D.A."/>
            <person name="Putnam N.H."/>
            <person name="Rokhsar D.S."/>
        </authorList>
    </citation>
    <scope>NUCLEOTIDE SEQUENCE</scope>
</reference>
<dbReference type="CTD" id="20198067"/>
<dbReference type="Proteomes" id="UP000015101">
    <property type="component" value="Unassembled WGS sequence"/>
</dbReference>
<dbReference type="KEGG" id="hro:HELRODRAFT_158837"/>
<dbReference type="OMA" id="TQCKLND"/>
<name>T1ENB7_HELRO</name>
<organism evidence="3 4">
    <name type="scientific">Helobdella robusta</name>
    <name type="common">Californian leech</name>
    <dbReference type="NCBI Taxonomy" id="6412"/>
    <lineage>
        <taxon>Eukaryota</taxon>
        <taxon>Metazoa</taxon>
        <taxon>Spiralia</taxon>
        <taxon>Lophotrochozoa</taxon>
        <taxon>Annelida</taxon>
        <taxon>Clitellata</taxon>
        <taxon>Hirudinea</taxon>
        <taxon>Rhynchobdellida</taxon>
        <taxon>Glossiphoniidae</taxon>
        <taxon>Helobdella</taxon>
    </lineage>
</organism>
<keyword evidence="4" id="KW-1185">Reference proteome</keyword>
<dbReference type="HOGENOM" id="CLU_1972870_0_0_1"/>
<dbReference type="EnsemblMetazoa" id="HelroT158837">
    <property type="protein sequence ID" value="HelroP158837"/>
    <property type="gene ID" value="HelroG158837"/>
</dbReference>
<gene>
    <name evidence="3" type="primary">20198067</name>
    <name evidence="2" type="ORF">HELRODRAFT_158837</name>
</gene>